<name>A0A5C3M5R9_9AGAR</name>
<evidence type="ECO:0000256" key="2">
    <source>
        <dbReference type="ARBA" id="ARBA00022771"/>
    </source>
</evidence>
<organism evidence="7 8">
    <name type="scientific">Crucibulum laeve</name>
    <dbReference type="NCBI Taxonomy" id="68775"/>
    <lineage>
        <taxon>Eukaryota</taxon>
        <taxon>Fungi</taxon>
        <taxon>Dikarya</taxon>
        <taxon>Basidiomycota</taxon>
        <taxon>Agaricomycotina</taxon>
        <taxon>Agaricomycetes</taxon>
        <taxon>Agaricomycetidae</taxon>
        <taxon>Agaricales</taxon>
        <taxon>Agaricineae</taxon>
        <taxon>Nidulariaceae</taxon>
        <taxon>Crucibulum</taxon>
    </lineage>
</organism>
<dbReference type="AlphaFoldDB" id="A0A5C3M5R9"/>
<dbReference type="STRING" id="68775.A0A5C3M5R9"/>
<dbReference type="PROSITE" id="PS50865">
    <property type="entry name" value="ZF_MYND_2"/>
    <property type="match status" value="1"/>
</dbReference>
<dbReference type="OrthoDB" id="3188288at2759"/>
<dbReference type="Proteomes" id="UP000308652">
    <property type="component" value="Unassembled WGS sequence"/>
</dbReference>
<evidence type="ECO:0000256" key="1">
    <source>
        <dbReference type="ARBA" id="ARBA00022723"/>
    </source>
</evidence>
<evidence type="ECO:0000313" key="7">
    <source>
        <dbReference type="EMBL" id="TFK40672.1"/>
    </source>
</evidence>
<proteinExistence type="predicted"/>
<evidence type="ECO:0000313" key="8">
    <source>
        <dbReference type="Proteomes" id="UP000308652"/>
    </source>
</evidence>
<evidence type="ECO:0000256" key="5">
    <source>
        <dbReference type="SAM" id="MobiDB-lite"/>
    </source>
</evidence>
<dbReference type="EMBL" id="ML213596">
    <property type="protein sequence ID" value="TFK40672.1"/>
    <property type="molecule type" value="Genomic_DNA"/>
</dbReference>
<evidence type="ECO:0000256" key="3">
    <source>
        <dbReference type="ARBA" id="ARBA00022833"/>
    </source>
</evidence>
<evidence type="ECO:0000256" key="4">
    <source>
        <dbReference type="PROSITE-ProRule" id="PRU00134"/>
    </source>
</evidence>
<accession>A0A5C3M5R9</accession>
<dbReference type="InterPro" id="IPR002893">
    <property type="entry name" value="Znf_MYND"/>
</dbReference>
<evidence type="ECO:0000259" key="6">
    <source>
        <dbReference type="PROSITE" id="PS50865"/>
    </source>
</evidence>
<dbReference type="Pfam" id="PF01753">
    <property type="entry name" value="zf-MYND"/>
    <property type="match status" value="1"/>
</dbReference>
<keyword evidence="1" id="KW-0479">Metal-binding</keyword>
<keyword evidence="2 4" id="KW-0863">Zinc-finger</keyword>
<keyword evidence="8" id="KW-1185">Reference proteome</keyword>
<dbReference type="GO" id="GO:0008270">
    <property type="term" value="F:zinc ion binding"/>
    <property type="evidence" value="ECO:0007669"/>
    <property type="project" value="UniProtKB-KW"/>
</dbReference>
<feature type="region of interest" description="Disordered" evidence="5">
    <location>
        <begin position="328"/>
        <end position="356"/>
    </location>
</feature>
<protein>
    <recommendedName>
        <fullName evidence="6">MYND-type domain-containing protein</fullName>
    </recommendedName>
</protein>
<keyword evidence="3" id="KW-0862">Zinc</keyword>
<dbReference type="SUPFAM" id="SSF144232">
    <property type="entry name" value="HIT/MYND zinc finger-like"/>
    <property type="match status" value="1"/>
</dbReference>
<feature type="domain" description="MYND-type" evidence="6">
    <location>
        <begin position="266"/>
        <end position="313"/>
    </location>
</feature>
<gene>
    <name evidence="7" type="ORF">BDQ12DRAFT_733877</name>
</gene>
<dbReference type="Gene3D" id="6.10.140.2220">
    <property type="match status" value="1"/>
</dbReference>
<sequence length="563" mass="63148">MAATRTQSIWMKAMGAPDPTVNPDAWNDMWEKRLAVDPMASSEDILIKEHVDQPQVLLSQIRYNTQHLCRHQQFLSLAATEAFQKGFESKWLNSSASVRSKHLLEGFVRSCIMNPDGEGDRLYCSDLTLAAMNKDKGAAFIRLLKKYIHTDSSKIPSTPLSYPSPKWNYKLEAAKANDKNSIATAVWEWVQLGRDLYICRFLVGTIGSFYNEPRPSPPIINSPRASGYGSYNHEVVKDLKKKVGKEAVKVIDREWKDSKKETVKFCERCLKSEGPETELFKQCSRCANEVQRKVFYCSAECQREDWKQHKKICGKELTLETAKSTAVPPSGLPLFPTPPNTDDESKQIGPPTGGFKRSAALTKQIEQLKERKGSDTDYILFSCNGKSHDVQIRKSETTLKMAFQDVRKAAFTKGDPKSVIHLAQYLVHHGAKLAGASLSTSEILDQLSSEFPGVEIRRGIDMLEAFISQDPLKRGKTAVDLDAELKEEQVHATLNDRDGQAKSKEILREQWDADGTTKLFESIVNGQMPVEASKKKIIKDIYDAVIGDGDMAHALKLMENMGL</sequence>
<reference evidence="7 8" key="1">
    <citation type="journal article" date="2019" name="Nat. Ecol. Evol.">
        <title>Megaphylogeny resolves global patterns of mushroom evolution.</title>
        <authorList>
            <person name="Varga T."/>
            <person name="Krizsan K."/>
            <person name="Foldi C."/>
            <person name="Dima B."/>
            <person name="Sanchez-Garcia M."/>
            <person name="Sanchez-Ramirez S."/>
            <person name="Szollosi G.J."/>
            <person name="Szarkandi J.G."/>
            <person name="Papp V."/>
            <person name="Albert L."/>
            <person name="Andreopoulos W."/>
            <person name="Angelini C."/>
            <person name="Antonin V."/>
            <person name="Barry K.W."/>
            <person name="Bougher N.L."/>
            <person name="Buchanan P."/>
            <person name="Buyck B."/>
            <person name="Bense V."/>
            <person name="Catcheside P."/>
            <person name="Chovatia M."/>
            <person name="Cooper J."/>
            <person name="Damon W."/>
            <person name="Desjardin D."/>
            <person name="Finy P."/>
            <person name="Geml J."/>
            <person name="Haridas S."/>
            <person name="Hughes K."/>
            <person name="Justo A."/>
            <person name="Karasinski D."/>
            <person name="Kautmanova I."/>
            <person name="Kiss B."/>
            <person name="Kocsube S."/>
            <person name="Kotiranta H."/>
            <person name="LaButti K.M."/>
            <person name="Lechner B.E."/>
            <person name="Liimatainen K."/>
            <person name="Lipzen A."/>
            <person name="Lukacs Z."/>
            <person name="Mihaltcheva S."/>
            <person name="Morgado L.N."/>
            <person name="Niskanen T."/>
            <person name="Noordeloos M.E."/>
            <person name="Ohm R.A."/>
            <person name="Ortiz-Santana B."/>
            <person name="Ovrebo C."/>
            <person name="Racz N."/>
            <person name="Riley R."/>
            <person name="Savchenko A."/>
            <person name="Shiryaev A."/>
            <person name="Soop K."/>
            <person name="Spirin V."/>
            <person name="Szebenyi C."/>
            <person name="Tomsovsky M."/>
            <person name="Tulloss R.E."/>
            <person name="Uehling J."/>
            <person name="Grigoriev I.V."/>
            <person name="Vagvolgyi C."/>
            <person name="Papp T."/>
            <person name="Martin F.M."/>
            <person name="Miettinen O."/>
            <person name="Hibbett D.S."/>
            <person name="Nagy L.G."/>
        </authorList>
    </citation>
    <scope>NUCLEOTIDE SEQUENCE [LARGE SCALE GENOMIC DNA]</scope>
    <source>
        <strain evidence="7 8">CBS 166.37</strain>
    </source>
</reference>